<dbReference type="AlphaFoldDB" id="A0AAD6V5I2"/>
<feature type="signal peptide" evidence="1">
    <location>
        <begin position="1"/>
        <end position="22"/>
    </location>
</feature>
<name>A0AAD6V5I2_9AGAR</name>
<proteinExistence type="predicted"/>
<accession>A0AAD6V5I2</accession>
<comment type="caution">
    <text evidence="2">The sequence shown here is derived from an EMBL/GenBank/DDBJ whole genome shotgun (WGS) entry which is preliminary data.</text>
</comment>
<evidence type="ECO:0000313" key="3">
    <source>
        <dbReference type="Proteomes" id="UP001219525"/>
    </source>
</evidence>
<reference evidence="2" key="1">
    <citation type="submission" date="2023-03" db="EMBL/GenBank/DDBJ databases">
        <title>Massive genome expansion in bonnet fungi (Mycena s.s.) driven by repeated elements and novel gene families across ecological guilds.</title>
        <authorList>
            <consortium name="Lawrence Berkeley National Laboratory"/>
            <person name="Harder C.B."/>
            <person name="Miyauchi S."/>
            <person name="Viragh M."/>
            <person name="Kuo A."/>
            <person name="Thoen E."/>
            <person name="Andreopoulos B."/>
            <person name="Lu D."/>
            <person name="Skrede I."/>
            <person name="Drula E."/>
            <person name="Henrissat B."/>
            <person name="Morin E."/>
            <person name="Kohler A."/>
            <person name="Barry K."/>
            <person name="LaButti K."/>
            <person name="Morin E."/>
            <person name="Salamov A."/>
            <person name="Lipzen A."/>
            <person name="Mereny Z."/>
            <person name="Hegedus B."/>
            <person name="Baldrian P."/>
            <person name="Stursova M."/>
            <person name="Weitz H."/>
            <person name="Taylor A."/>
            <person name="Grigoriev I.V."/>
            <person name="Nagy L.G."/>
            <person name="Martin F."/>
            <person name="Kauserud H."/>
        </authorList>
    </citation>
    <scope>NUCLEOTIDE SEQUENCE</scope>
    <source>
        <strain evidence="2">9144</strain>
    </source>
</reference>
<keyword evidence="1" id="KW-0732">Signal</keyword>
<organism evidence="2 3">
    <name type="scientific">Mycena pura</name>
    <dbReference type="NCBI Taxonomy" id="153505"/>
    <lineage>
        <taxon>Eukaryota</taxon>
        <taxon>Fungi</taxon>
        <taxon>Dikarya</taxon>
        <taxon>Basidiomycota</taxon>
        <taxon>Agaricomycotina</taxon>
        <taxon>Agaricomycetes</taxon>
        <taxon>Agaricomycetidae</taxon>
        <taxon>Agaricales</taxon>
        <taxon>Marasmiineae</taxon>
        <taxon>Mycenaceae</taxon>
        <taxon>Mycena</taxon>
    </lineage>
</organism>
<keyword evidence="3" id="KW-1185">Reference proteome</keyword>
<evidence type="ECO:0000313" key="2">
    <source>
        <dbReference type="EMBL" id="KAJ7200419.1"/>
    </source>
</evidence>
<evidence type="ECO:0000256" key="1">
    <source>
        <dbReference type="SAM" id="SignalP"/>
    </source>
</evidence>
<dbReference type="EMBL" id="JARJCW010000063">
    <property type="protein sequence ID" value="KAJ7200419.1"/>
    <property type="molecule type" value="Genomic_DNA"/>
</dbReference>
<gene>
    <name evidence="2" type="ORF">GGX14DRAFT_372219</name>
</gene>
<feature type="chain" id="PRO_5042054139" evidence="1">
    <location>
        <begin position="23"/>
        <end position="235"/>
    </location>
</feature>
<protein>
    <submittedName>
        <fullName evidence="2">Uncharacterized protein</fullName>
    </submittedName>
</protein>
<sequence length="235" mass="25603">MHCSLANTLAIAVLVFISAAGAHESSHHSYTSSDLRCPQGSHPGFVHNSYTYLAPLEKFTNITGSFFDIAWYGGCTAVIKIGTDNVPGATRGGPCDGGVFNETLTACIVHPDALEYTWRGKPSTYLLPNFPPVHFGYAETLRFESICGGKATYIDLITHWCTDDQSGAYNTWYTIHMETFQALAARIAAPVLAGDCPCACSKIQTVCRPMICRGVEEFHCKKRHQRNKQGMAGAT</sequence>
<dbReference type="Proteomes" id="UP001219525">
    <property type="component" value="Unassembled WGS sequence"/>
</dbReference>